<evidence type="ECO:0000256" key="8">
    <source>
        <dbReference type="ARBA" id="ARBA00047683"/>
    </source>
</evidence>
<name>A0A2Z4GE28_9BACT</name>
<dbReference type="AlphaFoldDB" id="A0A2Z4GE28"/>
<evidence type="ECO:0000256" key="4">
    <source>
        <dbReference type="ARBA" id="ARBA00022723"/>
    </source>
</evidence>
<accession>A0A2Z4GE28</accession>
<evidence type="ECO:0000259" key="10">
    <source>
        <dbReference type="Pfam" id="PF04715"/>
    </source>
</evidence>
<evidence type="ECO:0000256" key="6">
    <source>
        <dbReference type="ARBA" id="ARBA00023239"/>
    </source>
</evidence>
<dbReference type="OrthoDB" id="9803598at2"/>
<evidence type="ECO:0000256" key="1">
    <source>
        <dbReference type="ARBA" id="ARBA00001946"/>
    </source>
</evidence>
<evidence type="ECO:0000256" key="5">
    <source>
        <dbReference type="ARBA" id="ARBA00022842"/>
    </source>
</evidence>
<keyword evidence="12" id="KW-1185">Reference proteome</keyword>
<feature type="domain" description="Chorismate-utilising enzyme C-terminal" evidence="9">
    <location>
        <begin position="208"/>
        <end position="458"/>
    </location>
</feature>
<dbReference type="InterPro" id="IPR019999">
    <property type="entry name" value="Anth_synth_I-like"/>
</dbReference>
<keyword evidence="5" id="KW-0460">Magnesium</keyword>
<dbReference type="Proteomes" id="UP000249873">
    <property type="component" value="Chromosome"/>
</dbReference>
<organism evidence="11 12">
    <name type="scientific">Arcticibacterium luteifluviistationis</name>
    <dbReference type="NCBI Taxonomy" id="1784714"/>
    <lineage>
        <taxon>Bacteria</taxon>
        <taxon>Pseudomonadati</taxon>
        <taxon>Bacteroidota</taxon>
        <taxon>Cytophagia</taxon>
        <taxon>Cytophagales</taxon>
        <taxon>Leadbetterellaceae</taxon>
        <taxon>Arcticibacterium</taxon>
    </lineage>
</organism>
<dbReference type="RefSeq" id="WP_111372937.1">
    <property type="nucleotide sequence ID" value="NZ_CP029480.1"/>
</dbReference>
<evidence type="ECO:0000256" key="2">
    <source>
        <dbReference type="ARBA" id="ARBA00011575"/>
    </source>
</evidence>
<keyword evidence="6" id="KW-0456">Lyase</keyword>
<evidence type="ECO:0000256" key="7">
    <source>
        <dbReference type="ARBA" id="ARBA00025634"/>
    </source>
</evidence>
<dbReference type="InterPro" id="IPR006805">
    <property type="entry name" value="Anth_synth_I_N"/>
</dbReference>
<dbReference type="SUPFAM" id="SSF56322">
    <property type="entry name" value="ADC synthase"/>
    <property type="match status" value="1"/>
</dbReference>
<feature type="domain" description="Anthranilate synthase component I N-terminal" evidence="10">
    <location>
        <begin position="17"/>
        <end position="161"/>
    </location>
</feature>
<dbReference type="Pfam" id="PF00425">
    <property type="entry name" value="Chorismate_bind"/>
    <property type="match status" value="1"/>
</dbReference>
<evidence type="ECO:0000313" key="12">
    <source>
        <dbReference type="Proteomes" id="UP000249873"/>
    </source>
</evidence>
<dbReference type="InterPro" id="IPR015890">
    <property type="entry name" value="Chorismate_C"/>
</dbReference>
<dbReference type="KEGG" id="als:DJ013_15890"/>
<dbReference type="Pfam" id="PF04715">
    <property type="entry name" value="Anth_synt_I_N"/>
    <property type="match status" value="1"/>
</dbReference>
<protein>
    <recommendedName>
        <fullName evidence="3">Anthranilate synthase component 1</fullName>
    </recommendedName>
</protein>
<sequence>MSKIFNITTRSKKQLADTLTPVGIFMRLRDQYKYSVMLESADYHAMQNSFSYIGCDPVASIIIDNDEVKQVFPDGSREDFKLENRKDAVGVLKSFAARFEAPEGKSGSISNGLFGHMAYDAVQYFEDIEIQEKNEENKVPSLIYRVYRYVIAINHFKNELNIFEHTYGGEKNPVQNGLETIELYVNNPKSSSKKFKVTSEEESNVTDEQMKATINTCIKHCLRGDVFQIVPSRRYSKQFKGDDFNVYRALRSINPSPYLFYFDGGDYSIFGSSPEKQIHIDGEQAEIHPIAGTFKRTGDDVKDAELAKQLDADPKESAEHVMLVDLARNDLSRSSEQVKVEVFKEVQYYSHVLHLVSKVTGKMMKGTNPLQLVADTFPAGTLSGSPKHMAMTIINKLENTNRGIYGGAIGFMDFKGNFNHAIAIRTFLSKGNRLFYQAGMGVVAKSDVALEMAEVGNKLGALRDAMEMAEGI</sequence>
<dbReference type="PRINTS" id="PR00095">
    <property type="entry name" value="ANTSNTHASEI"/>
</dbReference>
<dbReference type="GO" id="GO:0004049">
    <property type="term" value="F:anthranilate synthase activity"/>
    <property type="evidence" value="ECO:0007669"/>
    <property type="project" value="UniProtKB-EC"/>
</dbReference>
<dbReference type="PANTHER" id="PTHR11236">
    <property type="entry name" value="AMINOBENZOATE/ANTHRANILATE SYNTHASE"/>
    <property type="match status" value="1"/>
</dbReference>
<gene>
    <name evidence="11" type="ORF">DJ013_15890</name>
</gene>
<proteinExistence type="predicted"/>
<keyword evidence="4" id="KW-0479">Metal-binding</keyword>
<dbReference type="EMBL" id="CP029480">
    <property type="protein sequence ID" value="AWV99569.1"/>
    <property type="molecule type" value="Genomic_DNA"/>
</dbReference>
<dbReference type="GO" id="GO:0046872">
    <property type="term" value="F:metal ion binding"/>
    <property type="evidence" value="ECO:0007669"/>
    <property type="project" value="UniProtKB-KW"/>
</dbReference>
<evidence type="ECO:0000259" key="9">
    <source>
        <dbReference type="Pfam" id="PF00425"/>
    </source>
</evidence>
<comment type="cofactor">
    <cofactor evidence="1">
        <name>Mg(2+)</name>
        <dbReference type="ChEBI" id="CHEBI:18420"/>
    </cofactor>
</comment>
<comment type="subunit">
    <text evidence="2">Heterotetramer consisting of two non-identical subunits: a beta subunit (TrpG) and a large alpha subunit (TrpE).</text>
</comment>
<evidence type="ECO:0000256" key="3">
    <source>
        <dbReference type="ARBA" id="ARBA00020653"/>
    </source>
</evidence>
<dbReference type="GO" id="GO:0000162">
    <property type="term" value="P:L-tryptophan biosynthetic process"/>
    <property type="evidence" value="ECO:0007669"/>
    <property type="project" value="TreeGrafter"/>
</dbReference>
<comment type="catalytic activity">
    <reaction evidence="8">
        <text>chorismate + L-glutamine = anthranilate + pyruvate + L-glutamate + H(+)</text>
        <dbReference type="Rhea" id="RHEA:21732"/>
        <dbReference type="ChEBI" id="CHEBI:15361"/>
        <dbReference type="ChEBI" id="CHEBI:15378"/>
        <dbReference type="ChEBI" id="CHEBI:16567"/>
        <dbReference type="ChEBI" id="CHEBI:29748"/>
        <dbReference type="ChEBI" id="CHEBI:29985"/>
        <dbReference type="ChEBI" id="CHEBI:58359"/>
        <dbReference type="EC" id="4.1.3.27"/>
    </reaction>
</comment>
<evidence type="ECO:0000313" key="11">
    <source>
        <dbReference type="EMBL" id="AWV99569.1"/>
    </source>
</evidence>
<reference evidence="11 12" key="1">
    <citation type="submission" date="2018-05" db="EMBL/GenBank/DDBJ databases">
        <title>Complete genome sequence of Arcticibacterium luteifluviistationis SM1504T, a cytophagaceae bacterium isolated from Arctic surface seawater.</title>
        <authorList>
            <person name="Li Y."/>
            <person name="Qin Q.-L."/>
        </authorList>
    </citation>
    <scope>NUCLEOTIDE SEQUENCE [LARGE SCALE GENOMIC DNA]</scope>
    <source>
        <strain evidence="11 12">SM1504</strain>
    </source>
</reference>
<dbReference type="Gene3D" id="3.60.120.10">
    <property type="entry name" value="Anthranilate synthase"/>
    <property type="match status" value="1"/>
</dbReference>
<comment type="function">
    <text evidence="7">Part of a heterotetrameric complex that catalyzes the two-step biosynthesis of anthranilate, an intermediate in the biosynthesis of L-tryptophan. In the first step, the glutamine-binding beta subunit (TrpG) of anthranilate synthase (AS) provides the glutamine amidotransferase activity which generates ammonia as a substrate that, along with chorismate, is used in the second step, catalyzed by the large alpha subunit of AS (TrpE) to produce anthranilate. In the absence of TrpG, TrpE can synthesize anthranilate directly from chorismate and high concentrations of ammonia.</text>
</comment>
<dbReference type="InterPro" id="IPR005801">
    <property type="entry name" value="ADC_synthase"/>
</dbReference>
<dbReference type="PANTHER" id="PTHR11236:SF48">
    <property type="entry name" value="ISOCHORISMATE SYNTHASE MENF"/>
    <property type="match status" value="1"/>
</dbReference>